<dbReference type="NCBIfam" id="TIGR03897">
    <property type="entry name" value="lanti_2_LanM"/>
    <property type="match status" value="1"/>
</dbReference>
<comment type="caution">
    <text evidence="3">The sequence shown here is derived from an EMBL/GenBank/DDBJ whole genome shotgun (WGS) entry which is preliminary data.</text>
</comment>
<evidence type="ECO:0000313" key="4">
    <source>
        <dbReference type="Proteomes" id="UP000249794"/>
    </source>
</evidence>
<reference evidence="3 4" key="2">
    <citation type="submission" date="2018-06" db="EMBL/GenBank/DDBJ databases">
        <title>Metagenomic assembly of (sub)arctic Cyanobacteria and their associated microbiome from non-axenic cultures.</title>
        <authorList>
            <person name="Baurain D."/>
        </authorList>
    </citation>
    <scope>NUCLEOTIDE SEQUENCE [LARGE SCALE GENOMIC DNA]</scope>
    <source>
        <strain evidence="3">ULC027bin1</strain>
    </source>
</reference>
<dbReference type="SMART" id="SM01260">
    <property type="entry name" value="LANC_like"/>
    <property type="match status" value="1"/>
</dbReference>
<evidence type="ECO:0000259" key="2">
    <source>
        <dbReference type="Pfam" id="PF13575"/>
    </source>
</evidence>
<dbReference type="CDD" id="cd04792">
    <property type="entry name" value="LanM-like"/>
    <property type="match status" value="1"/>
</dbReference>
<dbReference type="Proteomes" id="UP000249794">
    <property type="component" value="Unassembled WGS sequence"/>
</dbReference>
<dbReference type="AlphaFoldDB" id="A0A2W4YWK1"/>
<proteinExistence type="predicted"/>
<reference evidence="4" key="1">
    <citation type="submission" date="2018-04" db="EMBL/GenBank/DDBJ databases">
        <authorList>
            <person name="Cornet L."/>
        </authorList>
    </citation>
    <scope>NUCLEOTIDE SEQUENCE [LARGE SCALE GENOMIC DNA]</scope>
</reference>
<dbReference type="InterPro" id="IPR007822">
    <property type="entry name" value="LANC-like"/>
</dbReference>
<keyword evidence="1" id="KW-0479">Metal-binding</keyword>
<dbReference type="InterPro" id="IPR012341">
    <property type="entry name" value="6hp_glycosidase-like_sf"/>
</dbReference>
<evidence type="ECO:0000313" key="3">
    <source>
        <dbReference type="EMBL" id="PZO50565.1"/>
    </source>
</evidence>
<evidence type="ECO:0000256" key="1">
    <source>
        <dbReference type="PIRSR" id="PIRSR607822-1"/>
    </source>
</evidence>
<dbReference type="SUPFAM" id="SSF158745">
    <property type="entry name" value="LanC-like"/>
    <property type="match status" value="1"/>
</dbReference>
<dbReference type="GO" id="GO:0005975">
    <property type="term" value="P:carbohydrate metabolic process"/>
    <property type="evidence" value="ECO:0007669"/>
    <property type="project" value="InterPro"/>
</dbReference>
<feature type="domain" description="Lantibiotic biosynthesis protein dehydration" evidence="2">
    <location>
        <begin position="226"/>
        <end position="608"/>
    </location>
</feature>
<dbReference type="PANTHER" id="PTHR12736">
    <property type="entry name" value="LANC-LIKE PROTEIN"/>
    <property type="match status" value="1"/>
</dbReference>
<organism evidence="3 4">
    <name type="scientific">Phormidesmis priestleyi</name>
    <dbReference type="NCBI Taxonomy" id="268141"/>
    <lineage>
        <taxon>Bacteria</taxon>
        <taxon>Bacillati</taxon>
        <taxon>Cyanobacteriota</taxon>
        <taxon>Cyanophyceae</taxon>
        <taxon>Leptolyngbyales</taxon>
        <taxon>Leptolyngbyaceae</taxon>
        <taxon>Phormidesmis</taxon>
    </lineage>
</organism>
<dbReference type="GO" id="GO:0005886">
    <property type="term" value="C:plasma membrane"/>
    <property type="evidence" value="ECO:0007669"/>
    <property type="project" value="TreeGrafter"/>
</dbReference>
<dbReference type="PIRSF" id="PIRSF037228">
    <property type="entry name" value="Lant_mod_RumM"/>
    <property type="match status" value="1"/>
</dbReference>
<feature type="binding site" evidence="1">
    <location>
        <position position="960"/>
    </location>
    <ligand>
        <name>Zn(2+)</name>
        <dbReference type="ChEBI" id="CHEBI:29105"/>
    </ligand>
</feature>
<protein>
    <submittedName>
        <fullName evidence="3">Type 2 lantipeptide synthetase LanM</fullName>
    </submittedName>
</protein>
<dbReference type="Pfam" id="PF13575">
    <property type="entry name" value="DUF4135"/>
    <property type="match status" value="1"/>
</dbReference>
<gene>
    <name evidence="3" type="ORF">DCF15_15755</name>
</gene>
<sequence>MKITQEDLLEIVEQASTIPERLGTEFLLNGMQNENIVNSRVEYWCQTVAHGNQAQFEKRLAWDGLNLGIIRQALGSVHLADRQNLPAWTKTLKAVLEAIASDPLDALEKSLAQAKYPLDSKEPLPFEELFLSFIEIARQKLTAQSGSTYFLLSAQSHATLERFLLQSLTSLCSQAMGENFLVFRIYEQSSLIRQIGQLGGCHSTEQYDKFIKQMLAGELLGFFQEYAVLARLVATVTDFWVNNLCEFLQRLDSDWSNIQATFQGNTELGQVVAIQLGLSDSHQNGRSVIKISFASGLKLIYKPKDLGLEEAYFQLVAWLNENGIPQHLKVLQLLNCSDYGWVEYVEHSPCPDEPAVARYYQRSGMLLCLLYSLSGTDFHRENIIACGEQPVPIDLEMLMSAVARQEESPYANTNASSLAFERLNYSVLNTLFLPSWELGRDGGAYDMSGLGGSGNQQTHFRKLVWRSINTDGMVLRHEDVKTTSCSNTVILNGVQVSPSDYVRELVEGFHQMYQFLMAHKETFLAANSPLVAFAHQRVRSIFRATQVYASLIKETLQPKLLRDGVERSIALDILSRSLLKYEKKPNSWQIIAAEQQALIHLDIPLFSFYPRSKDLNISADLSVTHYFIEPSYDLIMTRLRQLNETDLEQQIGFIRSSLYTNFASDFSRSLPLSEQPVLNLNTIAPAAEETLLQQAVDIAVELQKRAIRATDGSVTWMGMDYMPESGRLQQKPMGYDFYDGTSGVALFLSALAKVTRDEEFQDLALGTLQPIFNLLRNLNAARETPILEKIGVGGGKGFGSILYALVRSSQFLAKPTLLNDAQSIASLVTPALIASDHKFDIMSGSAGAILGLLTLHQATANLAVLEQAVNCGYHLLGHRTASDAGLRAWRTLNGKILTGFSHGATGIAYALLRLYEVTQNAKFLAAATEAIAYEQSVFSPIAQNYPDFRSEKPDFLVSWCHGAPGIGLARLGSLGILDTDRIRQEIEITLKTTQAFGMQEIDHLCCGNFGRIEMLLVGAQQLERSKLAEIARRQAAWAINRAANTGSFQIFPSLFKGTYNPGFFQGAAGIGYELLRLAYPEKLPSALLWQ</sequence>
<dbReference type="EMBL" id="QBMP01000186">
    <property type="protein sequence ID" value="PZO50565.1"/>
    <property type="molecule type" value="Genomic_DNA"/>
</dbReference>
<dbReference type="InterPro" id="IPR017146">
    <property type="entry name" value="Lanti_2_LanM"/>
</dbReference>
<name>A0A2W4YWK1_9CYAN</name>
<feature type="binding site" evidence="1">
    <location>
        <position position="1005"/>
    </location>
    <ligand>
        <name>Zn(2+)</name>
        <dbReference type="ChEBI" id="CHEBI:29105"/>
    </ligand>
</feature>
<dbReference type="GO" id="GO:0046872">
    <property type="term" value="F:metal ion binding"/>
    <property type="evidence" value="ECO:0007669"/>
    <property type="project" value="UniProtKB-KW"/>
</dbReference>
<dbReference type="GO" id="GO:0031179">
    <property type="term" value="P:peptide modification"/>
    <property type="evidence" value="ECO:0007669"/>
    <property type="project" value="InterPro"/>
</dbReference>
<dbReference type="InterPro" id="IPR025410">
    <property type="entry name" value="Lant_dehyd"/>
</dbReference>
<keyword evidence="1" id="KW-0862">Zinc</keyword>
<dbReference type="PRINTS" id="PR01950">
    <property type="entry name" value="LANCSUPER"/>
</dbReference>
<dbReference type="Gene3D" id="1.50.10.10">
    <property type="match status" value="1"/>
</dbReference>
<dbReference type="Pfam" id="PF05147">
    <property type="entry name" value="LANC_like"/>
    <property type="match status" value="1"/>
</dbReference>
<dbReference type="PANTHER" id="PTHR12736:SF7">
    <property type="entry name" value="LANC-LIKE PROTEIN 3"/>
    <property type="match status" value="1"/>
</dbReference>
<accession>A0A2W4YWK1</accession>